<name>J4UIT8_TRIAS</name>
<protein>
    <recommendedName>
        <fullName evidence="2">Essential protein Yae1 N-terminal domain-containing protein</fullName>
    </recommendedName>
</protein>
<evidence type="ECO:0000313" key="4">
    <source>
        <dbReference type="Proteomes" id="UP000002748"/>
    </source>
</evidence>
<dbReference type="Pfam" id="PF09811">
    <property type="entry name" value="Yae1_N"/>
    <property type="match status" value="1"/>
</dbReference>
<evidence type="ECO:0000313" key="3">
    <source>
        <dbReference type="EMBL" id="EJT51620.1"/>
    </source>
</evidence>
<reference evidence="3 4" key="1">
    <citation type="journal article" date="2012" name="Eukaryot. Cell">
        <title>Draft genome sequence of CBS 2479, the standard type strain of Trichosporon asahii.</title>
        <authorList>
            <person name="Yang R.Y."/>
            <person name="Li H.T."/>
            <person name="Zhu H."/>
            <person name="Zhou G.P."/>
            <person name="Wang M."/>
            <person name="Wang L."/>
        </authorList>
    </citation>
    <scope>NUCLEOTIDE SEQUENCE [LARGE SCALE GENOMIC DNA]</scope>
    <source>
        <strain evidence="4">ATCC 90039 / CBS 2479 / JCM 2466 / KCTC 7840 / NCYC 2677 / UAMH 7654</strain>
    </source>
</reference>
<accession>J4UIT8</accession>
<dbReference type="EMBL" id="ALBS01000048">
    <property type="protein sequence ID" value="EJT51620.1"/>
    <property type="molecule type" value="Genomic_DNA"/>
</dbReference>
<comment type="similarity">
    <text evidence="1">Belongs to the LTO1 family.</text>
</comment>
<dbReference type="Proteomes" id="UP000002748">
    <property type="component" value="Unassembled WGS sequence"/>
</dbReference>
<dbReference type="VEuPathDB" id="FungiDB:A1Q1_07032"/>
<dbReference type="PANTHER" id="PTHR28532:SF1">
    <property type="entry name" value="ORAL CANCER OVEREXPRESSED 1"/>
    <property type="match status" value="1"/>
</dbReference>
<dbReference type="AlphaFoldDB" id="J4UIT8"/>
<dbReference type="InterPro" id="IPR052436">
    <property type="entry name" value="LTO1_adapter"/>
</dbReference>
<evidence type="ECO:0000256" key="1">
    <source>
        <dbReference type="ARBA" id="ARBA00038090"/>
    </source>
</evidence>
<feature type="domain" description="Essential protein Yae1 N-terminal" evidence="2">
    <location>
        <begin position="58"/>
        <end position="96"/>
    </location>
</feature>
<comment type="caution">
    <text evidence="3">The sequence shown here is derived from an EMBL/GenBank/DDBJ whole genome shotgun (WGS) entry which is preliminary data.</text>
</comment>
<dbReference type="HOGENOM" id="CLU_1157087_0_0_1"/>
<dbReference type="InterPro" id="IPR019191">
    <property type="entry name" value="Essential_protein_Yae1_N"/>
</dbReference>
<dbReference type="OrthoDB" id="48036at2759"/>
<proteinExistence type="inferred from homology"/>
<organism evidence="3 4">
    <name type="scientific">Trichosporon asahii var. asahii (strain ATCC 90039 / CBS 2479 / JCM 2466 / KCTC 7840 / NBRC 103889/ NCYC 2677 / UAMH 7654)</name>
    <name type="common">Yeast</name>
    <dbReference type="NCBI Taxonomy" id="1186058"/>
    <lineage>
        <taxon>Eukaryota</taxon>
        <taxon>Fungi</taxon>
        <taxon>Dikarya</taxon>
        <taxon>Basidiomycota</taxon>
        <taxon>Agaricomycotina</taxon>
        <taxon>Tremellomycetes</taxon>
        <taxon>Trichosporonales</taxon>
        <taxon>Trichosporonaceae</taxon>
        <taxon>Trichosporon</taxon>
    </lineage>
</organism>
<dbReference type="GeneID" id="25990544"/>
<gene>
    <name evidence="3" type="ORF">A1Q1_07032</name>
</gene>
<dbReference type="PANTHER" id="PTHR28532">
    <property type="entry name" value="GEO13458P1"/>
    <property type="match status" value="1"/>
</dbReference>
<sequence>MKDHPHPHLQPEDMGIEHPDAAEEDFMEHAVNLESRKTHGSNSQLPSAPADSRFYNEGYAAGHAHGKLHGLFEGRQLGLEKAWEIWEEVGFYEGFAAVAERKLATSGGSGRKDAKTQLHIKTLRELISQFPTTNPTPAGGEPVPEDEGPDLASLMSQIRARYRLLCTSVGARPRLVAVSKDGTDGALPSAGVVEGIEGPMKGVDTRQLKF</sequence>
<dbReference type="RefSeq" id="XP_014182756.1">
    <property type="nucleotide sequence ID" value="XM_014327281.1"/>
</dbReference>
<dbReference type="KEGG" id="tasa:A1Q1_07032"/>
<evidence type="ECO:0000259" key="2">
    <source>
        <dbReference type="Pfam" id="PF09811"/>
    </source>
</evidence>